<gene>
    <name evidence="7" type="ORF">SAMN02927937_00846</name>
</gene>
<dbReference type="InterPro" id="IPR002797">
    <property type="entry name" value="Polysacc_synth"/>
</dbReference>
<feature type="transmembrane region" description="Helical" evidence="6">
    <location>
        <begin position="84"/>
        <end position="104"/>
    </location>
</feature>
<keyword evidence="3 6" id="KW-0812">Transmembrane</keyword>
<feature type="transmembrane region" description="Helical" evidence="6">
    <location>
        <begin position="263"/>
        <end position="282"/>
    </location>
</feature>
<keyword evidence="2" id="KW-1003">Cell membrane</keyword>
<evidence type="ECO:0000256" key="1">
    <source>
        <dbReference type="ARBA" id="ARBA00004651"/>
    </source>
</evidence>
<organism evidence="7 8">
    <name type="scientific">Paenimyroides marinum</name>
    <dbReference type="NCBI Taxonomy" id="1159016"/>
    <lineage>
        <taxon>Bacteria</taxon>
        <taxon>Pseudomonadati</taxon>
        <taxon>Bacteroidota</taxon>
        <taxon>Flavobacteriia</taxon>
        <taxon>Flavobacteriales</taxon>
        <taxon>Flavobacteriaceae</taxon>
        <taxon>Paenimyroides</taxon>
    </lineage>
</organism>
<feature type="transmembrane region" description="Helical" evidence="6">
    <location>
        <begin position="124"/>
        <end position="144"/>
    </location>
</feature>
<sequence>MRFQFKDTFFKIVGLNSISMLLKILMGLVSTKLVSFYLGVQGINTLEFFRNFTTASNAVAQGGIQNGIIKNFALSSDKQQNQRILTTSVVLMWAITFIIAFFIFLFRSLIQNYLFQSDEFENLILLYLLFLPFIAIQTVTLGYLQGKQFFKKVILINCLGYLLNIILAFLLIINGGLKGAMLQIIITPFFIAFLSVFAVRKSLKGYAIFSLKYFDKGIAKNFLDFSLMNVCSSLLTPVSFILIRSFIVNHLDTTEAGIWSSVVRLSGFYMLFISSLCSLYFFPKLSKDLKPNGQKKVVTEYFVKFVPIVLVGLLFCFILQKYIVLFVYNEDFLAITEVFYLQLVADLIKTCSLIFGYFFVVHQKTRYFIFFEFISTGLYIGLSFIFISTYGLKGSYFALIASLLVYLFITAVGFKKLNV</sequence>
<evidence type="ECO:0000256" key="3">
    <source>
        <dbReference type="ARBA" id="ARBA00022692"/>
    </source>
</evidence>
<keyword evidence="5 6" id="KW-0472">Membrane</keyword>
<feature type="transmembrane region" description="Helical" evidence="6">
    <location>
        <begin position="302"/>
        <end position="327"/>
    </location>
</feature>
<feature type="transmembrane region" description="Helical" evidence="6">
    <location>
        <begin position="153"/>
        <end position="174"/>
    </location>
</feature>
<dbReference type="GO" id="GO:0005886">
    <property type="term" value="C:plasma membrane"/>
    <property type="evidence" value="ECO:0007669"/>
    <property type="project" value="UniProtKB-SubCell"/>
</dbReference>
<feature type="transmembrane region" description="Helical" evidence="6">
    <location>
        <begin position="339"/>
        <end position="360"/>
    </location>
</feature>
<dbReference type="RefSeq" id="WP_091096672.1">
    <property type="nucleotide sequence ID" value="NZ_FNXE01000008.1"/>
</dbReference>
<evidence type="ECO:0000256" key="2">
    <source>
        <dbReference type="ARBA" id="ARBA00022475"/>
    </source>
</evidence>
<proteinExistence type="predicted"/>
<dbReference type="PANTHER" id="PTHR30250:SF30">
    <property type="entry name" value="LIPID III FLIPPASE"/>
    <property type="match status" value="1"/>
</dbReference>
<dbReference type="OrthoDB" id="9769862at2"/>
<feature type="transmembrane region" description="Helical" evidence="6">
    <location>
        <begin position="180"/>
        <end position="200"/>
    </location>
</feature>
<accession>A0A1H6K6Z2</accession>
<dbReference type="EMBL" id="FNXE01000008">
    <property type="protein sequence ID" value="SEH68212.1"/>
    <property type="molecule type" value="Genomic_DNA"/>
</dbReference>
<evidence type="ECO:0000256" key="6">
    <source>
        <dbReference type="SAM" id="Phobius"/>
    </source>
</evidence>
<dbReference type="Proteomes" id="UP000199634">
    <property type="component" value="Unassembled WGS sequence"/>
</dbReference>
<dbReference type="InterPro" id="IPR050833">
    <property type="entry name" value="Poly_Biosynth_Transport"/>
</dbReference>
<keyword evidence="8" id="KW-1185">Reference proteome</keyword>
<evidence type="ECO:0000313" key="7">
    <source>
        <dbReference type="EMBL" id="SEH68212.1"/>
    </source>
</evidence>
<keyword evidence="4 6" id="KW-1133">Transmembrane helix</keyword>
<dbReference type="Pfam" id="PF01943">
    <property type="entry name" value="Polysacc_synt"/>
    <property type="match status" value="1"/>
</dbReference>
<feature type="transmembrane region" description="Helical" evidence="6">
    <location>
        <begin position="367"/>
        <end position="390"/>
    </location>
</feature>
<reference evidence="8" key="1">
    <citation type="submission" date="2016-10" db="EMBL/GenBank/DDBJ databases">
        <authorList>
            <person name="Varghese N."/>
            <person name="Submissions S."/>
        </authorList>
    </citation>
    <scope>NUCLEOTIDE SEQUENCE [LARGE SCALE GENOMIC DNA]</scope>
    <source>
        <strain evidence="8">CGMCC 1.10825</strain>
    </source>
</reference>
<dbReference type="AlphaFoldDB" id="A0A1H6K6Z2"/>
<dbReference type="PANTHER" id="PTHR30250">
    <property type="entry name" value="PST FAMILY PREDICTED COLANIC ACID TRANSPORTER"/>
    <property type="match status" value="1"/>
</dbReference>
<name>A0A1H6K6Z2_9FLAO</name>
<feature type="transmembrane region" description="Helical" evidence="6">
    <location>
        <begin position="221"/>
        <end position="243"/>
    </location>
</feature>
<comment type="subcellular location">
    <subcellularLocation>
        <location evidence="1">Cell membrane</location>
        <topology evidence="1">Multi-pass membrane protein</topology>
    </subcellularLocation>
</comment>
<dbReference type="STRING" id="1159016.SAMN02927937_00846"/>
<evidence type="ECO:0000313" key="8">
    <source>
        <dbReference type="Proteomes" id="UP000199634"/>
    </source>
</evidence>
<protein>
    <submittedName>
        <fullName evidence="7">Polysaccharide biosynthesis protein</fullName>
    </submittedName>
</protein>
<feature type="transmembrane region" description="Helical" evidence="6">
    <location>
        <begin position="396"/>
        <end position="414"/>
    </location>
</feature>
<evidence type="ECO:0000256" key="4">
    <source>
        <dbReference type="ARBA" id="ARBA00022989"/>
    </source>
</evidence>
<evidence type="ECO:0000256" key="5">
    <source>
        <dbReference type="ARBA" id="ARBA00023136"/>
    </source>
</evidence>